<dbReference type="PRINTS" id="PR00260">
    <property type="entry name" value="CHEMTRNSDUCR"/>
</dbReference>
<dbReference type="InterPro" id="IPR050903">
    <property type="entry name" value="Bact_Chemotaxis_MeTrfase"/>
</dbReference>
<evidence type="ECO:0000313" key="5">
    <source>
        <dbReference type="EMBL" id="SFE97183.1"/>
    </source>
</evidence>
<dbReference type="GO" id="GO:0016020">
    <property type="term" value="C:membrane"/>
    <property type="evidence" value="ECO:0007669"/>
    <property type="project" value="InterPro"/>
</dbReference>
<dbReference type="CDD" id="cd11386">
    <property type="entry name" value="MCP_signal"/>
    <property type="match status" value="1"/>
</dbReference>
<gene>
    <name evidence="5" type="ORF">SAMN04489711_108182</name>
</gene>
<dbReference type="InterPro" id="IPR013656">
    <property type="entry name" value="PAS_4"/>
</dbReference>
<feature type="domain" description="PAS" evidence="3">
    <location>
        <begin position="144"/>
        <end position="173"/>
    </location>
</feature>
<dbReference type="Pfam" id="PF08447">
    <property type="entry name" value="PAS_3"/>
    <property type="match status" value="3"/>
</dbReference>
<evidence type="ECO:0000313" key="6">
    <source>
        <dbReference type="Proteomes" id="UP000199119"/>
    </source>
</evidence>
<dbReference type="SMART" id="SM00091">
    <property type="entry name" value="PAS"/>
    <property type="match status" value="4"/>
</dbReference>
<dbReference type="PROSITE" id="PS50111">
    <property type="entry name" value="CHEMOTAXIS_TRANSDUC_2"/>
    <property type="match status" value="1"/>
</dbReference>
<keyword evidence="6" id="KW-1185">Reference proteome</keyword>
<dbReference type="OrthoDB" id="9765776at2"/>
<dbReference type="CDD" id="cd00130">
    <property type="entry name" value="PAS"/>
    <property type="match status" value="3"/>
</dbReference>
<dbReference type="InterPro" id="IPR000700">
    <property type="entry name" value="PAS-assoc_C"/>
</dbReference>
<evidence type="ECO:0000259" key="4">
    <source>
        <dbReference type="PROSITE" id="PS50113"/>
    </source>
</evidence>
<dbReference type="InterPro" id="IPR004090">
    <property type="entry name" value="Chemotax_Me-accpt_rcpt"/>
</dbReference>
<feature type="domain" description="PAC" evidence="4">
    <location>
        <begin position="203"/>
        <end position="255"/>
    </location>
</feature>
<evidence type="ECO:0000259" key="2">
    <source>
        <dbReference type="PROSITE" id="PS50111"/>
    </source>
</evidence>
<dbReference type="PROSITE" id="PS50113">
    <property type="entry name" value="PAC"/>
    <property type="match status" value="3"/>
</dbReference>
<evidence type="ECO:0000256" key="1">
    <source>
        <dbReference type="PROSITE-ProRule" id="PRU00284"/>
    </source>
</evidence>
<dbReference type="InterPro" id="IPR013655">
    <property type="entry name" value="PAS_fold_3"/>
</dbReference>
<dbReference type="PROSITE" id="PS50112">
    <property type="entry name" value="PAS"/>
    <property type="match status" value="2"/>
</dbReference>
<evidence type="ECO:0000259" key="3">
    <source>
        <dbReference type="PROSITE" id="PS50112"/>
    </source>
</evidence>
<dbReference type="SUPFAM" id="SSF55785">
    <property type="entry name" value="PYP-like sensor domain (PAS domain)"/>
    <property type="match status" value="4"/>
</dbReference>
<dbReference type="Pfam" id="PF08448">
    <property type="entry name" value="PAS_4"/>
    <property type="match status" value="1"/>
</dbReference>
<dbReference type="Pfam" id="PF00015">
    <property type="entry name" value="MCPsignal"/>
    <property type="match status" value="1"/>
</dbReference>
<dbReference type="SMART" id="SM00086">
    <property type="entry name" value="PAC"/>
    <property type="match status" value="3"/>
</dbReference>
<dbReference type="SUPFAM" id="SSF58104">
    <property type="entry name" value="Methyl-accepting chemotaxis protein (MCP) signaling domain"/>
    <property type="match status" value="1"/>
</dbReference>
<protein>
    <submittedName>
        <fullName evidence="5">Methyl-accepting chemotaxis sensory transducer with Pas/Pac sensor</fullName>
    </submittedName>
</protein>
<dbReference type="Gene3D" id="1.10.287.950">
    <property type="entry name" value="Methyl-accepting chemotaxis protein"/>
    <property type="match status" value="1"/>
</dbReference>
<sequence length="704" mass="77800">MTDPVSSPSDAMLVALARGLLDAQPCLELDGRGQIISANAAFLSISQHQADEVLGHHYRQCFPRAADWLDACLATGEAPPQRVTGRHFGSWKRDCVTRTQVHLLRDEEGALARVVLLVEDVSEHRAAMREYEGHMDAIDRSMAVIEFDLKGHVLKANQNFLDTFGYAAEEIAGVHHRIFCDAAHARSPDYREFWERLAAGEFQRGEYRRISKTGRNVWIQASYTPVLDEDGRPVKVVKYATDITEAKLQTTENAGRVQAIDRSTAVVEFSLDGIVLGANQLFLDAMGYTLDQIQGRHHRIFCTPEYAASPAYRDFWRKLGDGEFESAVYRRVANGGREIWLQASYNPIFDGEGRQVKVIKYATDITEAKTRNAEYEGKVTAMSRAQAVIEFDLEGNVLHANANFLDALGYTLREVVGQHHKMFCEPEFVRSSEYRDFWARLSRGEFYSGLYKRISKHGYPVWIQATYNPIIGPNGEPVKIIKYSIDVSEQVEREQLVRSRVLAMNGSIQQLTETIGEIARTTRQSTELAAETQSEARRGSQTLLRSLDATQAIQESSDDIRAIVQVIGDIANQTNLLAFNAAIEAARAGEHGLGFSVVADEVRKLAEKSSQATREITKLIAESVARVRQGGEISSQAAENFERIVQGVERTTTSIAGILAATEAQTVATGNVAALLDELTHVSSRGHAAAASGATAGSARPVRA</sequence>
<dbReference type="AlphaFoldDB" id="A0A1I2EWU7"/>
<feature type="domain" description="PAS" evidence="3">
    <location>
        <begin position="388"/>
        <end position="427"/>
    </location>
</feature>
<organism evidence="5 6">
    <name type="scientific">Paracidovorax wautersii</name>
    <dbReference type="NCBI Taxonomy" id="1177982"/>
    <lineage>
        <taxon>Bacteria</taxon>
        <taxon>Pseudomonadati</taxon>
        <taxon>Pseudomonadota</taxon>
        <taxon>Betaproteobacteria</taxon>
        <taxon>Burkholderiales</taxon>
        <taxon>Comamonadaceae</taxon>
        <taxon>Paracidovorax</taxon>
    </lineage>
</organism>
<dbReference type="SMART" id="SM00283">
    <property type="entry name" value="MA"/>
    <property type="match status" value="1"/>
</dbReference>
<dbReference type="InterPro" id="IPR001610">
    <property type="entry name" value="PAC"/>
</dbReference>
<keyword evidence="1" id="KW-0807">Transducer</keyword>
<feature type="domain" description="Methyl-accepting transducer" evidence="2">
    <location>
        <begin position="507"/>
        <end position="694"/>
    </location>
</feature>
<feature type="domain" description="PAC" evidence="4">
    <location>
        <begin position="322"/>
        <end position="377"/>
    </location>
</feature>
<dbReference type="PANTHER" id="PTHR24422">
    <property type="entry name" value="CHEMOTAXIS PROTEIN METHYLTRANSFERASE"/>
    <property type="match status" value="1"/>
</dbReference>
<proteinExistence type="predicted"/>
<dbReference type="Gene3D" id="3.30.450.20">
    <property type="entry name" value="PAS domain"/>
    <property type="match status" value="4"/>
</dbReference>
<dbReference type="EMBL" id="FONX01000008">
    <property type="protein sequence ID" value="SFE97183.1"/>
    <property type="molecule type" value="Genomic_DNA"/>
</dbReference>
<dbReference type="Proteomes" id="UP000199119">
    <property type="component" value="Unassembled WGS sequence"/>
</dbReference>
<feature type="domain" description="PAC" evidence="4">
    <location>
        <begin position="447"/>
        <end position="499"/>
    </location>
</feature>
<dbReference type="InterPro" id="IPR035965">
    <property type="entry name" value="PAS-like_dom_sf"/>
</dbReference>
<dbReference type="PANTHER" id="PTHR24422:SF10">
    <property type="entry name" value="CHEMOTAXIS PROTEIN METHYLTRANSFERASE 2"/>
    <property type="match status" value="1"/>
</dbReference>
<dbReference type="NCBIfam" id="TIGR00229">
    <property type="entry name" value="sensory_box"/>
    <property type="match status" value="3"/>
</dbReference>
<name>A0A1I2EWU7_9BURK</name>
<accession>A0A1I2EWU7</accession>
<dbReference type="GO" id="GO:0006935">
    <property type="term" value="P:chemotaxis"/>
    <property type="evidence" value="ECO:0007669"/>
    <property type="project" value="InterPro"/>
</dbReference>
<reference evidence="6" key="1">
    <citation type="submission" date="2016-10" db="EMBL/GenBank/DDBJ databases">
        <authorList>
            <person name="Varghese N."/>
            <person name="Submissions S."/>
        </authorList>
    </citation>
    <scope>NUCLEOTIDE SEQUENCE [LARGE SCALE GENOMIC DNA]</scope>
    <source>
        <strain evidence="6">DSM 27981</strain>
    </source>
</reference>
<dbReference type="GO" id="GO:0007165">
    <property type="term" value="P:signal transduction"/>
    <property type="evidence" value="ECO:0007669"/>
    <property type="project" value="UniProtKB-KW"/>
</dbReference>
<dbReference type="STRING" id="1177982.SAMN04489711_108182"/>
<dbReference type="GO" id="GO:0004888">
    <property type="term" value="F:transmembrane signaling receptor activity"/>
    <property type="evidence" value="ECO:0007669"/>
    <property type="project" value="InterPro"/>
</dbReference>
<dbReference type="InterPro" id="IPR004089">
    <property type="entry name" value="MCPsignal_dom"/>
</dbReference>
<dbReference type="InterPro" id="IPR000014">
    <property type="entry name" value="PAS"/>
</dbReference>